<evidence type="ECO:0000256" key="2">
    <source>
        <dbReference type="ARBA" id="ARBA00022670"/>
    </source>
</evidence>
<dbReference type="SUPFAM" id="SSF54001">
    <property type="entry name" value="Cysteine proteinases"/>
    <property type="match status" value="1"/>
</dbReference>
<dbReference type="GO" id="GO:0008234">
    <property type="term" value="F:cysteine-type peptidase activity"/>
    <property type="evidence" value="ECO:0007669"/>
    <property type="project" value="UniProtKB-KW"/>
</dbReference>
<evidence type="ECO:0000256" key="3">
    <source>
        <dbReference type="ARBA" id="ARBA00022723"/>
    </source>
</evidence>
<dbReference type="EMBL" id="AF447491">
    <property type="protein sequence ID" value="AAL40292.1"/>
    <property type="molecule type" value="Genomic_DNA"/>
</dbReference>
<evidence type="ECO:0000259" key="8">
    <source>
        <dbReference type="PROSITE" id="PS50249"/>
    </source>
</evidence>
<dbReference type="GO" id="GO:0008235">
    <property type="term" value="F:metalloexopeptidase activity"/>
    <property type="evidence" value="ECO:0007669"/>
    <property type="project" value="TreeGrafter"/>
</dbReference>
<dbReference type="InterPro" id="IPR051929">
    <property type="entry name" value="VirAsm_ModProt"/>
</dbReference>
<dbReference type="RefSeq" id="NP_536375.1">
    <property type="nucleotide sequence ID" value="NC_003309.1"/>
</dbReference>
<dbReference type="InterPro" id="IPR028090">
    <property type="entry name" value="JAB_dom_prok"/>
</dbReference>
<keyword evidence="5" id="KW-0788">Thiol protease</keyword>
<gene>
    <name evidence="10" type="primary">19</name>
</gene>
<evidence type="ECO:0000256" key="7">
    <source>
        <dbReference type="ARBA" id="ARBA00023049"/>
    </source>
</evidence>
<dbReference type="SUPFAM" id="SSF102712">
    <property type="entry name" value="JAB1/MPN domain"/>
    <property type="match status" value="1"/>
</dbReference>
<dbReference type="Gene3D" id="3.90.1720.10">
    <property type="entry name" value="endopeptidase domain like (from Nostoc punctiforme)"/>
    <property type="match status" value="1"/>
</dbReference>
<evidence type="ECO:0000313" key="10">
    <source>
        <dbReference type="EMBL" id="AAL40292.1"/>
    </source>
</evidence>
<dbReference type="CDD" id="cd08073">
    <property type="entry name" value="MPN_NLPC_P60"/>
    <property type="match status" value="1"/>
</dbReference>
<name>Q8W6T2_9CAUD</name>
<dbReference type="Proteomes" id="UP000000847">
    <property type="component" value="Segment"/>
</dbReference>
<dbReference type="SMART" id="SM00232">
    <property type="entry name" value="JAB_MPN"/>
    <property type="match status" value="1"/>
</dbReference>
<organism evidence="10 11">
    <name type="scientific">Burkholderia phage phiE125</name>
    <dbReference type="NCBI Taxonomy" id="2883940"/>
    <lineage>
        <taxon>Viruses</taxon>
        <taxon>Duplodnaviria</taxon>
        <taxon>Heunggongvirae</taxon>
        <taxon>Uroviricota</taxon>
        <taxon>Caudoviricetes</taxon>
        <taxon>Stanholtvirus</taxon>
        <taxon>Stanholtvirus E125</taxon>
    </lineage>
</organism>
<dbReference type="PANTHER" id="PTHR34858">
    <property type="entry name" value="CYSO-CYSTEINE PEPTIDASE"/>
    <property type="match status" value="1"/>
</dbReference>
<protein>
    <submittedName>
        <fullName evidence="10">Gp19</fullName>
    </submittedName>
</protein>
<evidence type="ECO:0000313" key="11">
    <source>
        <dbReference type="Proteomes" id="UP000000847"/>
    </source>
</evidence>
<dbReference type="InterPro" id="IPR000555">
    <property type="entry name" value="JAMM/MPN+_dom"/>
</dbReference>
<keyword evidence="4" id="KW-0378">Hydrolase</keyword>
<dbReference type="Pfam" id="PF14464">
    <property type="entry name" value="Prok-JAB"/>
    <property type="match status" value="1"/>
</dbReference>
<keyword evidence="11" id="KW-1185">Reference proteome</keyword>
<keyword evidence="7" id="KW-0482">Metalloprotease</keyword>
<evidence type="ECO:0000256" key="1">
    <source>
        <dbReference type="ARBA" id="ARBA00007074"/>
    </source>
</evidence>
<dbReference type="PANTHER" id="PTHR34858:SF1">
    <property type="entry name" value="CYSO-CYSTEINE PEPTIDASE"/>
    <property type="match status" value="1"/>
</dbReference>
<dbReference type="Gene3D" id="3.40.140.10">
    <property type="entry name" value="Cytidine Deaminase, domain 2"/>
    <property type="match status" value="1"/>
</dbReference>
<dbReference type="GO" id="GO:0008270">
    <property type="term" value="F:zinc ion binding"/>
    <property type="evidence" value="ECO:0007669"/>
    <property type="project" value="TreeGrafter"/>
</dbReference>
<sequence length="260" mass="28560">MRTRHTAGFFMDEQIKKAIEAHALAEYPRECCGLVVKTASGETYVPCRNLAAAPTDQFALASDDYAAAEDAGEIVALVHSHPGASAQPSEADRAMCERSGIAKWVIVSLGVQADGSIGVDDWCEFAPAGYVARLVGRPFVHGVHDCYAIVRDWYLAERGVSLPDFEREDEWWNDGGSNLYLNHYQDAGFLDVGRDVTLQVGDVLLMQIRSKNGVPNHAGVYLGDGQFLHHMHGRLSTRAVWGGMWADCCTTVLRYVGDRK</sequence>
<dbReference type="InterPro" id="IPR038765">
    <property type="entry name" value="Papain-like_cys_pep_sf"/>
</dbReference>
<evidence type="ECO:0000256" key="6">
    <source>
        <dbReference type="ARBA" id="ARBA00022833"/>
    </source>
</evidence>
<keyword evidence="6" id="KW-0862">Zinc</keyword>
<feature type="domain" description="NlpC/P60" evidence="9">
    <location>
        <begin position="112"/>
        <end position="256"/>
    </location>
</feature>
<dbReference type="Pfam" id="PF00877">
    <property type="entry name" value="NLPC_P60"/>
    <property type="match status" value="1"/>
</dbReference>
<proteinExistence type="inferred from homology"/>
<evidence type="ECO:0000256" key="4">
    <source>
        <dbReference type="ARBA" id="ARBA00022801"/>
    </source>
</evidence>
<reference evidence="10 11" key="1">
    <citation type="journal article" date="2002" name="J. Bacteriol.">
        <title>Burkholderia thailandensis E125 harbors a temperate bacteriophage specific for Burkholderia mallei.</title>
        <authorList>
            <person name="Woods D.E."/>
            <person name="Jeddeloh J.A."/>
            <person name="Fritz D.L."/>
            <person name="DeShazer D."/>
        </authorList>
    </citation>
    <scope>NUCLEOTIDE SEQUENCE [LARGE SCALE GENOMIC DNA]</scope>
</reference>
<dbReference type="InterPro" id="IPR037518">
    <property type="entry name" value="MPN"/>
</dbReference>
<keyword evidence="3" id="KW-0479">Metal-binding</keyword>
<dbReference type="PROSITE" id="PS51935">
    <property type="entry name" value="NLPC_P60"/>
    <property type="match status" value="1"/>
</dbReference>
<accession>Q8W6T2</accession>
<comment type="similarity">
    <text evidence="1">Belongs to the peptidase C40 family.</text>
</comment>
<dbReference type="InterPro" id="IPR000064">
    <property type="entry name" value="NLP_P60_dom"/>
</dbReference>
<keyword evidence="2" id="KW-0645">Protease</keyword>
<dbReference type="GO" id="GO:0001897">
    <property type="term" value="P:symbiont-mediated cytolysis of host cell"/>
    <property type="evidence" value="ECO:0007669"/>
    <property type="project" value="UniProtKB-ARBA"/>
</dbReference>
<evidence type="ECO:0000259" key="9">
    <source>
        <dbReference type="PROSITE" id="PS51935"/>
    </source>
</evidence>
<dbReference type="KEGG" id="vg:929178"/>
<evidence type="ECO:0000256" key="5">
    <source>
        <dbReference type="ARBA" id="ARBA00022807"/>
    </source>
</evidence>
<dbReference type="GO" id="GO:0006508">
    <property type="term" value="P:proteolysis"/>
    <property type="evidence" value="ECO:0007669"/>
    <property type="project" value="UniProtKB-KW"/>
</dbReference>
<dbReference type="PROSITE" id="PS50249">
    <property type="entry name" value="MPN"/>
    <property type="match status" value="1"/>
</dbReference>
<feature type="domain" description="MPN" evidence="8">
    <location>
        <begin position="8"/>
        <end position="131"/>
    </location>
</feature>